<dbReference type="Proteomes" id="UP000483004">
    <property type="component" value="Unassembled WGS sequence"/>
</dbReference>
<protein>
    <submittedName>
        <fullName evidence="7">Protein kinase</fullName>
    </submittedName>
</protein>
<dbReference type="PROSITE" id="PS00108">
    <property type="entry name" value="PROTEIN_KINASE_ST"/>
    <property type="match status" value="1"/>
</dbReference>
<keyword evidence="4" id="KW-0067">ATP-binding</keyword>
<dbReference type="Gene3D" id="3.30.200.20">
    <property type="entry name" value="Phosphorylase Kinase, domain 1"/>
    <property type="match status" value="1"/>
</dbReference>
<accession>A0A6L3VCF7</accession>
<proteinExistence type="predicted"/>
<dbReference type="AlphaFoldDB" id="A0A6L3VCF7"/>
<dbReference type="InterPro" id="IPR008271">
    <property type="entry name" value="Ser/Thr_kinase_AS"/>
</dbReference>
<evidence type="ECO:0000256" key="4">
    <source>
        <dbReference type="ARBA" id="ARBA00022840"/>
    </source>
</evidence>
<evidence type="ECO:0000256" key="5">
    <source>
        <dbReference type="SAM" id="MobiDB-lite"/>
    </source>
</evidence>
<keyword evidence="1" id="KW-0808">Transferase</keyword>
<keyword evidence="3 7" id="KW-0418">Kinase</keyword>
<comment type="caution">
    <text evidence="7">The sequence shown here is derived from an EMBL/GenBank/DDBJ whole genome shotgun (WGS) entry which is preliminary data.</text>
</comment>
<organism evidence="7 8">
    <name type="scientific">Actinomadura montaniterrae</name>
    <dbReference type="NCBI Taxonomy" id="1803903"/>
    <lineage>
        <taxon>Bacteria</taxon>
        <taxon>Bacillati</taxon>
        <taxon>Actinomycetota</taxon>
        <taxon>Actinomycetes</taxon>
        <taxon>Streptosporangiales</taxon>
        <taxon>Thermomonosporaceae</taxon>
        <taxon>Actinomadura</taxon>
    </lineage>
</organism>
<dbReference type="InterPro" id="IPR000719">
    <property type="entry name" value="Prot_kinase_dom"/>
</dbReference>
<evidence type="ECO:0000256" key="1">
    <source>
        <dbReference type="ARBA" id="ARBA00022679"/>
    </source>
</evidence>
<dbReference type="Gene3D" id="1.10.510.10">
    <property type="entry name" value="Transferase(Phosphotransferase) domain 1"/>
    <property type="match status" value="1"/>
</dbReference>
<feature type="compositionally biased region" description="Low complexity" evidence="5">
    <location>
        <begin position="274"/>
        <end position="290"/>
    </location>
</feature>
<dbReference type="Pfam" id="PF00069">
    <property type="entry name" value="Pkinase"/>
    <property type="match status" value="1"/>
</dbReference>
<evidence type="ECO:0000313" key="8">
    <source>
        <dbReference type="Proteomes" id="UP000483004"/>
    </source>
</evidence>
<feature type="domain" description="Protein kinase" evidence="6">
    <location>
        <begin position="18"/>
        <end position="267"/>
    </location>
</feature>
<feature type="compositionally biased region" description="Pro residues" evidence="5">
    <location>
        <begin position="300"/>
        <end position="309"/>
    </location>
</feature>
<dbReference type="CDD" id="cd14014">
    <property type="entry name" value="STKc_PknB_like"/>
    <property type="match status" value="1"/>
</dbReference>
<evidence type="ECO:0000313" key="7">
    <source>
        <dbReference type="EMBL" id="KAB2358384.1"/>
    </source>
</evidence>
<sequence length="515" mass="52887">MPDLLPLEPTDPRRLGGYRITGRIGEGGQGVVYAAVPDGGGDRVAVKLFHAQLTGDPGALDTFARELEAAKQVARFCTAQVLDSGAFGNRRFIVSEYVDGPPLSGVVRQGGPRSGSALDRLAIATATALVALHDAGVVHRDFKPHNVLLAADGPRVIDFGISRALSGAQTVVSRAVGTPAYMAPEQLQPGELGPAVDVFAWASTMVFAATGRPPFGNESIPIVMNRIAHEPPRLDGVEEPLRGLLAECLAKDPARRPTAQNVLDRLVRRSQQTASGGVPAGSGVPAAPGGVPAGPGGVPVSPPPAPGAGPGPVSSEAVPAADASTVPNERRRVRRRAGVLAGAGAAVVAGAAVFGIVQMADGETGGGGPHASPHGTPGTVADQGRAGEAGRADVPGIESPSASRSPGAGPGSSSPTSRTPPSKKPSGGPSSAPSYKRVDLGPGHFSAYCAKLGWEWEEYRDTPQPGAYCVAHKRAAQLMSEAQLDAGCRWRYDDPRAQHYFKGKSNYCYTTKPAS</sequence>
<feature type="compositionally biased region" description="Low complexity" evidence="5">
    <location>
        <begin position="399"/>
        <end position="434"/>
    </location>
</feature>
<feature type="region of interest" description="Disordered" evidence="5">
    <location>
        <begin position="272"/>
        <end position="330"/>
    </location>
</feature>
<dbReference type="SUPFAM" id="SSF56112">
    <property type="entry name" value="Protein kinase-like (PK-like)"/>
    <property type="match status" value="1"/>
</dbReference>
<dbReference type="EMBL" id="WBMR01000346">
    <property type="protein sequence ID" value="KAB2358384.1"/>
    <property type="molecule type" value="Genomic_DNA"/>
</dbReference>
<dbReference type="PANTHER" id="PTHR43289:SF34">
    <property type="entry name" value="SERINE_THREONINE-PROTEIN KINASE YBDM-RELATED"/>
    <property type="match status" value="1"/>
</dbReference>
<reference evidence="7 8" key="1">
    <citation type="submission" date="2019-09" db="EMBL/GenBank/DDBJ databases">
        <title>Actinomadura physcomitrii sp. nov., a novel actinomycete isolated from moss [Physcomitrium sphaericum (Ludw) Fuernr].</title>
        <authorList>
            <person name="Liu C."/>
            <person name="Zhuang X."/>
        </authorList>
    </citation>
    <scope>NUCLEOTIDE SEQUENCE [LARGE SCALE GENOMIC DNA]</scope>
    <source>
        <strain evidence="7 8">CYP1-1B</strain>
    </source>
</reference>
<dbReference type="OrthoDB" id="3915799at2"/>
<evidence type="ECO:0000256" key="3">
    <source>
        <dbReference type="ARBA" id="ARBA00022777"/>
    </source>
</evidence>
<keyword evidence="2" id="KW-0547">Nucleotide-binding</keyword>
<gene>
    <name evidence="7" type="ORF">F9B16_47880</name>
</gene>
<dbReference type="PANTHER" id="PTHR43289">
    <property type="entry name" value="MITOGEN-ACTIVATED PROTEIN KINASE KINASE KINASE 20-RELATED"/>
    <property type="match status" value="1"/>
</dbReference>
<dbReference type="GO" id="GO:0004674">
    <property type="term" value="F:protein serine/threonine kinase activity"/>
    <property type="evidence" value="ECO:0007669"/>
    <property type="project" value="TreeGrafter"/>
</dbReference>
<dbReference type="RefSeq" id="WP_151546924.1">
    <property type="nucleotide sequence ID" value="NZ_WBMR01000346.1"/>
</dbReference>
<feature type="region of interest" description="Disordered" evidence="5">
    <location>
        <begin position="364"/>
        <end position="437"/>
    </location>
</feature>
<evidence type="ECO:0000256" key="2">
    <source>
        <dbReference type="ARBA" id="ARBA00022741"/>
    </source>
</evidence>
<keyword evidence="8" id="KW-1185">Reference proteome</keyword>
<dbReference type="PROSITE" id="PS50011">
    <property type="entry name" value="PROTEIN_KINASE_DOM"/>
    <property type="match status" value="1"/>
</dbReference>
<name>A0A6L3VCF7_9ACTN</name>
<evidence type="ECO:0000259" key="6">
    <source>
        <dbReference type="PROSITE" id="PS50011"/>
    </source>
</evidence>
<dbReference type="GO" id="GO:0005524">
    <property type="term" value="F:ATP binding"/>
    <property type="evidence" value="ECO:0007669"/>
    <property type="project" value="UniProtKB-KW"/>
</dbReference>
<dbReference type="InterPro" id="IPR011009">
    <property type="entry name" value="Kinase-like_dom_sf"/>
</dbReference>